<evidence type="ECO:0000313" key="14">
    <source>
        <dbReference type="Proteomes" id="UP000887116"/>
    </source>
</evidence>
<evidence type="ECO:0000256" key="11">
    <source>
        <dbReference type="ARBA" id="ARBA00023303"/>
    </source>
</evidence>
<dbReference type="GO" id="GO:0005886">
    <property type="term" value="C:plasma membrane"/>
    <property type="evidence" value="ECO:0007669"/>
    <property type="project" value="TreeGrafter"/>
</dbReference>
<keyword evidence="11 12" id="KW-0407">Ion channel</keyword>
<keyword evidence="5 12" id="KW-0812">Transmembrane</keyword>
<keyword evidence="10 12" id="KW-0739">Sodium transport</keyword>
<accession>A0A8X6K4P8</accession>
<evidence type="ECO:0000256" key="10">
    <source>
        <dbReference type="ARBA" id="ARBA00023201"/>
    </source>
</evidence>
<evidence type="ECO:0000256" key="9">
    <source>
        <dbReference type="ARBA" id="ARBA00023136"/>
    </source>
</evidence>
<evidence type="ECO:0000256" key="5">
    <source>
        <dbReference type="ARBA" id="ARBA00022692"/>
    </source>
</evidence>
<dbReference type="PANTHER" id="PTHR11690:SF248">
    <property type="entry name" value="PICKPOCKET 17, ISOFORM A"/>
    <property type="match status" value="1"/>
</dbReference>
<sequence>MNITVPNSNIIKKLAYDTYENYQPYLVPFKKMMQDCYAEFKVIGEVNRNCGIDDFKNIRAATVDYDVLYACYTVHSQLDKPDAEPDIVDSGANEVYVFDVISEQYNPRITNAEMQLSIHHAKNILNPYSFGYSLKKGFTNMFRLKKTVKRLLPPPYETNCKDYMSSWKARGGKGPTSEKECIEECQKNSSLTVLGCLTDLFKVTGNERYCRQEADDKVVLAAAHECVLKNCRPACYEVSYEVLKDTLSIDTSSNCFVAGIYGKIGFNNVIRVEIKLDGMQTTTYTYSPKYQ</sequence>
<keyword evidence="9" id="KW-0472">Membrane</keyword>
<evidence type="ECO:0000256" key="12">
    <source>
        <dbReference type="RuleBase" id="RU000679"/>
    </source>
</evidence>
<evidence type="ECO:0000313" key="13">
    <source>
        <dbReference type="EMBL" id="GFR30996.1"/>
    </source>
</evidence>
<evidence type="ECO:0000256" key="2">
    <source>
        <dbReference type="ARBA" id="ARBA00007193"/>
    </source>
</evidence>
<protein>
    <submittedName>
        <fullName evidence="13">Degenerin-like protein</fullName>
    </submittedName>
</protein>
<dbReference type="Proteomes" id="UP000887116">
    <property type="component" value="Unassembled WGS sequence"/>
</dbReference>
<evidence type="ECO:0000256" key="7">
    <source>
        <dbReference type="ARBA" id="ARBA00023053"/>
    </source>
</evidence>
<comment type="caution">
    <text evidence="13">The sequence shown here is derived from an EMBL/GenBank/DDBJ whole genome shotgun (WGS) entry which is preliminary data.</text>
</comment>
<dbReference type="GO" id="GO:0015280">
    <property type="term" value="F:ligand-gated sodium channel activity"/>
    <property type="evidence" value="ECO:0007669"/>
    <property type="project" value="TreeGrafter"/>
</dbReference>
<evidence type="ECO:0000256" key="1">
    <source>
        <dbReference type="ARBA" id="ARBA00004141"/>
    </source>
</evidence>
<evidence type="ECO:0000256" key="8">
    <source>
        <dbReference type="ARBA" id="ARBA00023065"/>
    </source>
</evidence>
<evidence type="ECO:0000256" key="4">
    <source>
        <dbReference type="ARBA" id="ARBA00022461"/>
    </source>
</evidence>
<reference evidence="13" key="1">
    <citation type="submission" date="2020-07" db="EMBL/GenBank/DDBJ databases">
        <title>Multicomponent nature underlies the extraordinary mechanical properties of spider dragline silk.</title>
        <authorList>
            <person name="Kono N."/>
            <person name="Nakamura H."/>
            <person name="Mori M."/>
            <person name="Yoshida Y."/>
            <person name="Ohtoshi R."/>
            <person name="Malay A.D."/>
            <person name="Moran D.A.P."/>
            <person name="Tomita M."/>
            <person name="Numata K."/>
            <person name="Arakawa K."/>
        </authorList>
    </citation>
    <scope>NUCLEOTIDE SEQUENCE</scope>
</reference>
<keyword evidence="3 12" id="KW-0813">Transport</keyword>
<evidence type="ECO:0000256" key="3">
    <source>
        <dbReference type="ARBA" id="ARBA00022448"/>
    </source>
</evidence>
<keyword evidence="6" id="KW-1133">Transmembrane helix</keyword>
<dbReference type="PANTHER" id="PTHR11690">
    <property type="entry name" value="AMILORIDE-SENSITIVE SODIUM CHANNEL-RELATED"/>
    <property type="match status" value="1"/>
</dbReference>
<organism evidence="13 14">
    <name type="scientific">Trichonephila clavata</name>
    <name type="common">Joro spider</name>
    <name type="synonym">Nephila clavata</name>
    <dbReference type="NCBI Taxonomy" id="2740835"/>
    <lineage>
        <taxon>Eukaryota</taxon>
        <taxon>Metazoa</taxon>
        <taxon>Ecdysozoa</taxon>
        <taxon>Arthropoda</taxon>
        <taxon>Chelicerata</taxon>
        <taxon>Arachnida</taxon>
        <taxon>Araneae</taxon>
        <taxon>Araneomorphae</taxon>
        <taxon>Entelegynae</taxon>
        <taxon>Araneoidea</taxon>
        <taxon>Nephilidae</taxon>
        <taxon>Trichonephila</taxon>
    </lineage>
</organism>
<dbReference type="InterPro" id="IPR001873">
    <property type="entry name" value="ENaC"/>
</dbReference>
<gene>
    <name evidence="13" type="primary">NCL1_27118</name>
    <name evidence="13" type="ORF">TNCT_92241</name>
</gene>
<keyword evidence="14" id="KW-1185">Reference proteome</keyword>
<keyword evidence="4 12" id="KW-0894">Sodium channel</keyword>
<dbReference type="EMBL" id="BMAO01039374">
    <property type="protein sequence ID" value="GFR30996.1"/>
    <property type="molecule type" value="Genomic_DNA"/>
</dbReference>
<proteinExistence type="inferred from homology"/>
<keyword evidence="7" id="KW-0915">Sodium</keyword>
<dbReference type="AlphaFoldDB" id="A0A8X6K4P8"/>
<dbReference type="OrthoDB" id="6433474at2759"/>
<dbReference type="Gene3D" id="2.60.470.10">
    <property type="entry name" value="Acid-sensing ion channels like domains"/>
    <property type="match status" value="1"/>
</dbReference>
<evidence type="ECO:0000256" key="6">
    <source>
        <dbReference type="ARBA" id="ARBA00022989"/>
    </source>
</evidence>
<feature type="non-terminal residue" evidence="13">
    <location>
        <position position="291"/>
    </location>
</feature>
<name>A0A8X6K4P8_TRICU</name>
<keyword evidence="8 12" id="KW-0406">Ion transport</keyword>
<dbReference type="Pfam" id="PF00858">
    <property type="entry name" value="ASC"/>
    <property type="match status" value="1"/>
</dbReference>
<comment type="subcellular location">
    <subcellularLocation>
        <location evidence="1">Membrane</location>
        <topology evidence="1">Multi-pass membrane protein</topology>
    </subcellularLocation>
</comment>
<comment type="similarity">
    <text evidence="2 12">Belongs to the amiloride-sensitive sodium channel (TC 1.A.6) family.</text>
</comment>